<name>A0A2Z2HW22_9EURY</name>
<dbReference type="Pfam" id="PF23432">
    <property type="entry name" value="DUF7118"/>
    <property type="match status" value="1"/>
</dbReference>
<evidence type="ECO:0000256" key="1">
    <source>
        <dbReference type="SAM" id="MobiDB-lite"/>
    </source>
</evidence>
<organism evidence="2 3">
    <name type="scientific">Natrarchaeobaculum aegyptiacum</name>
    <dbReference type="NCBI Taxonomy" id="745377"/>
    <lineage>
        <taxon>Archaea</taxon>
        <taxon>Methanobacteriati</taxon>
        <taxon>Methanobacteriota</taxon>
        <taxon>Stenosarchaea group</taxon>
        <taxon>Halobacteria</taxon>
        <taxon>Halobacteriales</taxon>
        <taxon>Natrialbaceae</taxon>
        <taxon>Natrarchaeobaculum</taxon>
    </lineage>
</organism>
<sequence>MSDHAHATAPSADGRTTDESTPLEDLEAARDRFERAEREIDDHGGEAVEQAADAYRTAIELLDRYVDRATGTGRENFKAYVQLEGQFASLVDSLPDDLRGRDAFEDALDAIDKRRLSESDFDRARGKLEPAQRYADLIDEREAARETLDDARKGAALRVREIDDAIDERERLLDLGDADLEAPVEKLRDPIEAYNDAVRSAMATYLDEASTREVFDLLERSRLYPFVDFERPPEDLRAYVQESPDGEYTIPELLEYADYSRSKLTHLVADADELKRRVATQQTYLEAIGAGPLTLPWPPEPAGVLQRRAREYRPFVERIAGEETVAALRRVSRRTHETDYDRLQTAAEAVVQLSPDERDRLANGRVADELEALREERERLQAALEVEDPV</sequence>
<dbReference type="KEGG" id="naj:B1756_05030"/>
<keyword evidence="3" id="KW-1185">Reference proteome</keyword>
<feature type="compositionally biased region" description="Basic and acidic residues" evidence="1">
    <location>
        <begin position="27"/>
        <end position="46"/>
    </location>
</feature>
<feature type="region of interest" description="Disordered" evidence="1">
    <location>
        <begin position="1"/>
        <end position="47"/>
    </location>
</feature>
<evidence type="ECO:0000313" key="3">
    <source>
        <dbReference type="Proteomes" id="UP000250088"/>
    </source>
</evidence>
<dbReference type="Proteomes" id="UP000250088">
    <property type="component" value="Chromosome"/>
</dbReference>
<gene>
    <name evidence="2" type="ORF">B1756_05030</name>
</gene>
<evidence type="ECO:0000313" key="2">
    <source>
        <dbReference type="EMBL" id="ARS89174.1"/>
    </source>
</evidence>
<dbReference type="AlphaFoldDB" id="A0A2Z2HW22"/>
<dbReference type="EMBL" id="CP019893">
    <property type="protein sequence ID" value="ARS89174.1"/>
    <property type="molecule type" value="Genomic_DNA"/>
</dbReference>
<dbReference type="InterPro" id="IPR055542">
    <property type="entry name" value="DUF7118"/>
</dbReference>
<dbReference type="RefSeq" id="WP_086887556.1">
    <property type="nucleotide sequence ID" value="NZ_CP019893.1"/>
</dbReference>
<proteinExistence type="predicted"/>
<dbReference type="GeneID" id="32893418"/>
<dbReference type="OrthoDB" id="204360at2157"/>
<reference evidence="3" key="1">
    <citation type="submission" date="2017-02" db="EMBL/GenBank/DDBJ databases">
        <title>Natronthermophilus aegyptiacus gen. nov.,sp. nov., an aerobic, extremely halophilic alkalithermophilic archaeon isolated from the athalassohaline Wadi An Natrun, Egypt.</title>
        <authorList>
            <person name="Zhao B."/>
        </authorList>
    </citation>
    <scope>NUCLEOTIDE SEQUENCE [LARGE SCALE GENOMIC DNA]</scope>
    <source>
        <strain evidence="3">JW/NM-HA 15</strain>
    </source>
</reference>
<protein>
    <submittedName>
        <fullName evidence="2">Uncharacterized protein</fullName>
    </submittedName>
</protein>
<accession>A0A2Z2HW22</accession>